<dbReference type="InterPro" id="IPR032710">
    <property type="entry name" value="NTF2-like_dom_sf"/>
</dbReference>
<dbReference type="EMBL" id="JACHMH010000001">
    <property type="protein sequence ID" value="MBB4676209.1"/>
    <property type="molecule type" value="Genomic_DNA"/>
</dbReference>
<dbReference type="AlphaFoldDB" id="A0A7W7FUV7"/>
<sequence length="132" mass="13924">MSDISRVFQRLVQAWNNGDATAYAAQFTEDVDYVTFHGLHIRGRAELEAGHAKLFAGPLKGVKLGGGSGAAEPPAVKFLGPEVAVVVNSGGSTLPEADSPAPERDSVTTAVLVRTGGDWLISAFQVTRRQAF</sequence>
<comment type="caution">
    <text evidence="2">The sequence shown here is derived from an EMBL/GenBank/DDBJ whole genome shotgun (WGS) entry which is preliminary data.</text>
</comment>
<organism evidence="2 3">
    <name type="scientific">Crossiella cryophila</name>
    <dbReference type="NCBI Taxonomy" id="43355"/>
    <lineage>
        <taxon>Bacteria</taxon>
        <taxon>Bacillati</taxon>
        <taxon>Actinomycetota</taxon>
        <taxon>Actinomycetes</taxon>
        <taxon>Pseudonocardiales</taxon>
        <taxon>Pseudonocardiaceae</taxon>
        <taxon>Crossiella</taxon>
    </lineage>
</organism>
<proteinExistence type="predicted"/>
<dbReference type="Pfam" id="PF14534">
    <property type="entry name" value="DUF4440"/>
    <property type="match status" value="1"/>
</dbReference>
<accession>A0A7W7FUV7</accession>
<evidence type="ECO:0000313" key="2">
    <source>
        <dbReference type="EMBL" id="MBB4676209.1"/>
    </source>
</evidence>
<dbReference type="NCBIfam" id="TIGR02246">
    <property type="entry name" value="SgcJ/EcaC family oxidoreductase"/>
    <property type="match status" value="1"/>
</dbReference>
<feature type="domain" description="DUF4440" evidence="1">
    <location>
        <begin position="4"/>
        <end position="121"/>
    </location>
</feature>
<dbReference type="Gene3D" id="3.10.450.50">
    <property type="match status" value="1"/>
</dbReference>
<dbReference type="InterPro" id="IPR011944">
    <property type="entry name" value="Steroid_delta5-4_isomerase"/>
</dbReference>
<dbReference type="Proteomes" id="UP000533598">
    <property type="component" value="Unassembled WGS sequence"/>
</dbReference>
<dbReference type="InterPro" id="IPR027843">
    <property type="entry name" value="DUF4440"/>
</dbReference>
<protein>
    <submittedName>
        <fullName evidence="2">Uncharacterized protein (TIGR02246 family)</fullName>
    </submittedName>
</protein>
<keyword evidence="3" id="KW-1185">Reference proteome</keyword>
<evidence type="ECO:0000259" key="1">
    <source>
        <dbReference type="Pfam" id="PF14534"/>
    </source>
</evidence>
<gene>
    <name evidence="2" type="ORF">HNR67_002327</name>
</gene>
<name>A0A7W7FUV7_9PSEU</name>
<reference evidence="2 3" key="1">
    <citation type="submission" date="2020-08" db="EMBL/GenBank/DDBJ databases">
        <title>Sequencing the genomes of 1000 actinobacteria strains.</title>
        <authorList>
            <person name="Klenk H.-P."/>
        </authorList>
    </citation>
    <scope>NUCLEOTIDE SEQUENCE [LARGE SCALE GENOMIC DNA]</scope>
    <source>
        <strain evidence="2 3">DSM 44230</strain>
    </source>
</reference>
<dbReference type="SUPFAM" id="SSF54427">
    <property type="entry name" value="NTF2-like"/>
    <property type="match status" value="1"/>
</dbReference>
<dbReference type="RefSeq" id="WP_185002063.1">
    <property type="nucleotide sequence ID" value="NZ_BAAAUI010000016.1"/>
</dbReference>
<evidence type="ECO:0000313" key="3">
    <source>
        <dbReference type="Proteomes" id="UP000533598"/>
    </source>
</evidence>